<dbReference type="GO" id="GO:0006567">
    <property type="term" value="P:L-threonine catabolic process"/>
    <property type="evidence" value="ECO:0007669"/>
    <property type="project" value="TreeGrafter"/>
</dbReference>
<evidence type="ECO:0000256" key="4">
    <source>
        <dbReference type="ARBA" id="ARBA00023239"/>
    </source>
</evidence>
<feature type="domain" description="Tryptophan synthase beta chain-like PALP" evidence="5">
    <location>
        <begin position="22"/>
        <end position="303"/>
    </location>
</feature>
<evidence type="ECO:0000313" key="7">
    <source>
        <dbReference type="EMBL" id="MBX8644772.1"/>
    </source>
</evidence>
<dbReference type="InterPro" id="IPR050147">
    <property type="entry name" value="Ser/Thr_Dehydratase"/>
</dbReference>
<reference evidence="6" key="1">
    <citation type="submission" date="2021-04" db="EMBL/GenBank/DDBJ databases">
        <title>Genomic insights into ecological role and evolution of a novel Thermoplasmata order Candidatus Sysuiplasmatales.</title>
        <authorList>
            <person name="Yuan Y."/>
        </authorList>
    </citation>
    <scope>NUCLEOTIDE SEQUENCE</scope>
    <source>
        <strain evidence="7">TUT19-bin139</strain>
        <strain evidence="6">YP2-bin.285</strain>
    </source>
</reference>
<dbReference type="PANTHER" id="PTHR48078:SF6">
    <property type="entry name" value="L-THREONINE DEHYDRATASE CATABOLIC TDCB"/>
    <property type="match status" value="1"/>
</dbReference>
<evidence type="ECO:0000313" key="6">
    <source>
        <dbReference type="EMBL" id="MBX8631338.1"/>
    </source>
</evidence>
<dbReference type="FunFam" id="3.40.50.1100:FF:000005">
    <property type="entry name" value="Threonine dehydratase catabolic"/>
    <property type="match status" value="1"/>
</dbReference>
<keyword evidence="4" id="KW-0456">Lyase</keyword>
<dbReference type="CDD" id="cd01562">
    <property type="entry name" value="Thr-dehyd"/>
    <property type="match status" value="1"/>
</dbReference>
<protein>
    <submittedName>
        <fullName evidence="6">Threonine/serine dehydratase</fullName>
    </submittedName>
</protein>
<dbReference type="EMBL" id="JAHEAC010000099">
    <property type="protein sequence ID" value="MBX8644772.1"/>
    <property type="molecule type" value="Genomic_DNA"/>
</dbReference>
<dbReference type="Pfam" id="PF00291">
    <property type="entry name" value="PALP"/>
    <property type="match status" value="1"/>
</dbReference>
<comment type="similarity">
    <text evidence="2">Belongs to the serine/threonine dehydratase family.</text>
</comment>
<keyword evidence="3" id="KW-0663">Pyridoxal phosphate</keyword>
<comment type="caution">
    <text evidence="6">The sequence shown here is derived from an EMBL/GenBank/DDBJ whole genome shotgun (WGS) entry which is preliminary data.</text>
</comment>
<dbReference type="EMBL" id="JAGVSJ010000003">
    <property type="protein sequence ID" value="MBX8631338.1"/>
    <property type="molecule type" value="Genomic_DNA"/>
</dbReference>
<dbReference type="InterPro" id="IPR036052">
    <property type="entry name" value="TrpB-like_PALP_sf"/>
</dbReference>
<dbReference type="PANTHER" id="PTHR48078">
    <property type="entry name" value="THREONINE DEHYDRATASE, MITOCHONDRIAL-RELATED"/>
    <property type="match status" value="1"/>
</dbReference>
<name>A0A8J7YNG9_9ARCH</name>
<gene>
    <name evidence="6" type="ORF">J9259_02280</name>
    <name evidence="7" type="ORF">KIY12_08655</name>
</gene>
<dbReference type="InterPro" id="IPR001926">
    <property type="entry name" value="TrpB-like_PALP"/>
</dbReference>
<dbReference type="GO" id="GO:0003941">
    <property type="term" value="F:L-serine ammonia-lyase activity"/>
    <property type="evidence" value="ECO:0007669"/>
    <property type="project" value="TreeGrafter"/>
</dbReference>
<dbReference type="GO" id="GO:0006565">
    <property type="term" value="P:L-serine catabolic process"/>
    <property type="evidence" value="ECO:0007669"/>
    <property type="project" value="TreeGrafter"/>
</dbReference>
<dbReference type="Gene3D" id="3.40.50.1100">
    <property type="match status" value="2"/>
</dbReference>
<dbReference type="Proteomes" id="UP000750197">
    <property type="component" value="Unassembled WGS sequence"/>
</dbReference>
<comment type="cofactor">
    <cofactor evidence="1">
        <name>pyridoxal 5'-phosphate</name>
        <dbReference type="ChEBI" id="CHEBI:597326"/>
    </cofactor>
</comment>
<evidence type="ECO:0000256" key="1">
    <source>
        <dbReference type="ARBA" id="ARBA00001933"/>
    </source>
</evidence>
<dbReference type="GO" id="GO:0009097">
    <property type="term" value="P:isoleucine biosynthetic process"/>
    <property type="evidence" value="ECO:0007669"/>
    <property type="project" value="TreeGrafter"/>
</dbReference>
<dbReference type="Proteomes" id="UP000716004">
    <property type="component" value="Unassembled WGS sequence"/>
</dbReference>
<evidence type="ECO:0000313" key="8">
    <source>
        <dbReference type="Proteomes" id="UP000716004"/>
    </source>
</evidence>
<proteinExistence type="inferred from homology"/>
<evidence type="ECO:0000259" key="5">
    <source>
        <dbReference type="Pfam" id="PF00291"/>
    </source>
</evidence>
<dbReference type="GO" id="GO:0004794">
    <property type="term" value="F:threonine deaminase activity"/>
    <property type="evidence" value="ECO:0007669"/>
    <property type="project" value="TreeGrafter"/>
</dbReference>
<evidence type="ECO:0000256" key="2">
    <source>
        <dbReference type="ARBA" id="ARBA00010869"/>
    </source>
</evidence>
<accession>A0A8J7YNG9</accession>
<evidence type="ECO:0000256" key="3">
    <source>
        <dbReference type="ARBA" id="ARBA00022898"/>
    </source>
</evidence>
<organism evidence="6 8">
    <name type="scientific">Candidatus Sysuiplasma superficiale</name>
    <dbReference type="NCBI Taxonomy" id="2823368"/>
    <lineage>
        <taxon>Archaea</taxon>
        <taxon>Methanobacteriati</taxon>
        <taxon>Thermoplasmatota</taxon>
        <taxon>Thermoplasmata</taxon>
        <taxon>Candidatus Sysuiplasmatales</taxon>
        <taxon>Candidatus Sysuiplasmataceae</taxon>
        <taxon>Candidatus Sysuiplasma</taxon>
    </lineage>
</organism>
<sequence>MTEAQKFTRKTVLDASSAVYGHCIRTPLYYDYYLSERTKCEVYLKMECYQPVHSFKIRGTANKMSRVTEPEVVTASSGNHGIAVAYMARRLGKGATVVLPENVNASKLGMIRNLGAKTILCGTSSDERMRRASELSSERGARMIHPFDDIDIIAGQGTIGLELQTTRRLDRVLVPVGGGGLISGIALSYDGITGTEIVGVQSENSRSMFESLQAGRRVSSNSNTLADGIAVSTPGMLNVDILRERVRRILLVSDSEMFSAVRDVWKNSRILMEPASASTVAALFRYRQELCAEGDSVALIVSGGNVSDSLVKTL</sequence>
<dbReference type="AlphaFoldDB" id="A0A8J7YNG9"/>
<dbReference type="SUPFAM" id="SSF53686">
    <property type="entry name" value="Tryptophan synthase beta subunit-like PLP-dependent enzymes"/>
    <property type="match status" value="1"/>
</dbReference>